<dbReference type="EMBL" id="JAAZON010000296">
    <property type="protein sequence ID" value="NMC62852.1"/>
    <property type="molecule type" value="Genomic_DNA"/>
</dbReference>
<dbReference type="GO" id="GO:0016036">
    <property type="term" value="P:cellular response to phosphate starvation"/>
    <property type="evidence" value="ECO:0007669"/>
    <property type="project" value="TreeGrafter"/>
</dbReference>
<evidence type="ECO:0000313" key="10">
    <source>
        <dbReference type="EMBL" id="NMC62852.1"/>
    </source>
</evidence>
<dbReference type="InterPro" id="IPR003594">
    <property type="entry name" value="HATPase_dom"/>
</dbReference>
<dbReference type="InterPro" id="IPR005467">
    <property type="entry name" value="His_kinase_dom"/>
</dbReference>
<feature type="domain" description="Histidine kinase" evidence="9">
    <location>
        <begin position="94"/>
        <end position="311"/>
    </location>
</feature>
<dbReference type="PANTHER" id="PTHR45453">
    <property type="entry name" value="PHOSPHATE REGULON SENSOR PROTEIN PHOR"/>
    <property type="match status" value="1"/>
</dbReference>
<dbReference type="SUPFAM" id="SSF55874">
    <property type="entry name" value="ATPase domain of HSP90 chaperone/DNA topoisomerase II/histidine kinase"/>
    <property type="match status" value="1"/>
</dbReference>
<dbReference type="PROSITE" id="PS50109">
    <property type="entry name" value="HIS_KIN"/>
    <property type="match status" value="1"/>
</dbReference>
<evidence type="ECO:0000256" key="2">
    <source>
        <dbReference type="ARBA" id="ARBA00012438"/>
    </source>
</evidence>
<dbReference type="PRINTS" id="PR00344">
    <property type="entry name" value="BCTRLSENSOR"/>
</dbReference>
<dbReference type="SMART" id="SM00387">
    <property type="entry name" value="HATPase_c"/>
    <property type="match status" value="1"/>
</dbReference>
<dbReference type="Gene3D" id="1.10.287.130">
    <property type="match status" value="1"/>
</dbReference>
<reference evidence="10 11" key="1">
    <citation type="journal article" date="2020" name="Biotechnol. Biofuels">
        <title>New insights from the biogas microbiome by comprehensive genome-resolved metagenomics of nearly 1600 species originating from multiple anaerobic digesters.</title>
        <authorList>
            <person name="Campanaro S."/>
            <person name="Treu L."/>
            <person name="Rodriguez-R L.M."/>
            <person name="Kovalovszki A."/>
            <person name="Ziels R.M."/>
            <person name="Maus I."/>
            <person name="Zhu X."/>
            <person name="Kougias P.G."/>
            <person name="Basile A."/>
            <person name="Luo G."/>
            <person name="Schluter A."/>
            <person name="Konstantinidis K.T."/>
            <person name="Angelidaki I."/>
        </authorList>
    </citation>
    <scope>NUCLEOTIDE SEQUENCE [LARGE SCALE GENOMIC DNA]</scope>
    <source>
        <strain evidence="10">AS27yjCOA_65</strain>
    </source>
</reference>
<evidence type="ECO:0000256" key="8">
    <source>
        <dbReference type="SAM" id="Phobius"/>
    </source>
</evidence>
<keyword evidence="5" id="KW-0418">Kinase</keyword>
<dbReference type="Proteomes" id="UP000524246">
    <property type="component" value="Unassembled WGS sequence"/>
</dbReference>
<protein>
    <recommendedName>
        <fullName evidence="2">histidine kinase</fullName>
        <ecNumber evidence="2">2.7.13.3</ecNumber>
    </recommendedName>
</protein>
<evidence type="ECO:0000256" key="4">
    <source>
        <dbReference type="ARBA" id="ARBA00022679"/>
    </source>
</evidence>
<dbReference type="InterPro" id="IPR036890">
    <property type="entry name" value="HATPase_C_sf"/>
</dbReference>
<comment type="catalytic activity">
    <reaction evidence="1">
        <text>ATP + protein L-histidine = ADP + protein N-phospho-L-histidine.</text>
        <dbReference type="EC" id="2.7.13.3"/>
    </reaction>
</comment>
<dbReference type="PANTHER" id="PTHR45453:SF1">
    <property type="entry name" value="PHOSPHATE REGULON SENSOR PROTEIN PHOR"/>
    <property type="match status" value="1"/>
</dbReference>
<dbReference type="CDD" id="cd00075">
    <property type="entry name" value="HATPase"/>
    <property type="match status" value="1"/>
</dbReference>
<dbReference type="FunFam" id="1.10.287.130:FF:000001">
    <property type="entry name" value="Two-component sensor histidine kinase"/>
    <property type="match status" value="1"/>
</dbReference>
<evidence type="ECO:0000256" key="1">
    <source>
        <dbReference type="ARBA" id="ARBA00000085"/>
    </source>
</evidence>
<dbReference type="SMART" id="SM00388">
    <property type="entry name" value="HisKA"/>
    <property type="match status" value="1"/>
</dbReference>
<evidence type="ECO:0000259" key="9">
    <source>
        <dbReference type="PROSITE" id="PS50109"/>
    </source>
</evidence>
<keyword evidence="3" id="KW-0597">Phosphoprotein</keyword>
<dbReference type="SUPFAM" id="SSF47384">
    <property type="entry name" value="Homodimeric domain of signal transducing histidine kinase"/>
    <property type="match status" value="1"/>
</dbReference>
<dbReference type="GO" id="GO:0005886">
    <property type="term" value="C:plasma membrane"/>
    <property type="evidence" value="ECO:0007669"/>
    <property type="project" value="TreeGrafter"/>
</dbReference>
<dbReference type="FunFam" id="3.30.565.10:FF:000006">
    <property type="entry name" value="Sensor histidine kinase WalK"/>
    <property type="match status" value="1"/>
</dbReference>
<keyword evidence="4" id="KW-0808">Transferase</keyword>
<proteinExistence type="predicted"/>
<dbReference type="EC" id="2.7.13.3" evidence="2"/>
<dbReference type="Pfam" id="PF02518">
    <property type="entry name" value="HATPase_c"/>
    <property type="match status" value="1"/>
</dbReference>
<dbReference type="InterPro" id="IPR004358">
    <property type="entry name" value="Sig_transdc_His_kin-like_C"/>
</dbReference>
<name>A0A7X9FR91_9DELT</name>
<sequence length="311" mass="34236">MISLGELITAYVASFVVTLLICVTYYIAYVRRPIKMLLVALHASKDKQELPGQLNVIQGPLSSLTREINAFTKWAGEMNAVEKQKRILREITADISHDFRSPLTSIQGYAERLLQKGYSIPKEEAADYLQIILSNTKKLNEYVNDLLDLAKFDSSSISPKFERFSISTLASSIENKFGLSARNKEISFSIQTGPKLPLAYGDPLMIERALSNIVENAICYTPKGGIVVVDFRKTFHAIQVSVKDTGEGIPPEDLPFVFDRFYRVNKDRSLKSGGTGLGLSIAKAIIDAHGGSIKLGSDLGKGTVVSFQIPA</sequence>
<keyword evidence="8" id="KW-0812">Transmembrane</keyword>
<accession>A0A7X9FR91</accession>
<evidence type="ECO:0000256" key="3">
    <source>
        <dbReference type="ARBA" id="ARBA00022553"/>
    </source>
</evidence>
<evidence type="ECO:0000313" key="11">
    <source>
        <dbReference type="Proteomes" id="UP000524246"/>
    </source>
</evidence>
<keyword evidence="8" id="KW-1133">Transmembrane helix</keyword>
<gene>
    <name evidence="10" type="ORF">GYA55_06745</name>
</gene>
<dbReference type="Gene3D" id="3.30.565.10">
    <property type="entry name" value="Histidine kinase-like ATPase, C-terminal domain"/>
    <property type="match status" value="1"/>
</dbReference>
<dbReference type="InterPro" id="IPR003661">
    <property type="entry name" value="HisK_dim/P_dom"/>
</dbReference>
<keyword evidence="6" id="KW-0902">Two-component regulatory system</keyword>
<dbReference type="Pfam" id="PF00512">
    <property type="entry name" value="HisKA"/>
    <property type="match status" value="1"/>
</dbReference>
<evidence type="ECO:0000256" key="5">
    <source>
        <dbReference type="ARBA" id="ARBA00022777"/>
    </source>
</evidence>
<feature type="transmembrane region" description="Helical" evidence="8">
    <location>
        <begin position="6"/>
        <end position="28"/>
    </location>
</feature>
<evidence type="ECO:0000256" key="7">
    <source>
        <dbReference type="ARBA" id="ARBA00023136"/>
    </source>
</evidence>
<comment type="caution">
    <text evidence="10">The sequence shown here is derived from an EMBL/GenBank/DDBJ whole genome shotgun (WGS) entry which is preliminary data.</text>
</comment>
<dbReference type="InterPro" id="IPR050351">
    <property type="entry name" value="BphY/WalK/GraS-like"/>
</dbReference>
<dbReference type="CDD" id="cd00082">
    <property type="entry name" value="HisKA"/>
    <property type="match status" value="1"/>
</dbReference>
<keyword evidence="7 8" id="KW-0472">Membrane</keyword>
<dbReference type="GO" id="GO:0004721">
    <property type="term" value="F:phosphoprotein phosphatase activity"/>
    <property type="evidence" value="ECO:0007669"/>
    <property type="project" value="TreeGrafter"/>
</dbReference>
<dbReference type="InterPro" id="IPR036097">
    <property type="entry name" value="HisK_dim/P_sf"/>
</dbReference>
<organism evidence="10 11">
    <name type="scientific">SAR324 cluster bacterium</name>
    <dbReference type="NCBI Taxonomy" id="2024889"/>
    <lineage>
        <taxon>Bacteria</taxon>
        <taxon>Deltaproteobacteria</taxon>
        <taxon>SAR324 cluster</taxon>
    </lineage>
</organism>
<evidence type="ECO:0000256" key="6">
    <source>
        <dbReference type="ARBA" id="ARBA00023012"/>
    </source>
</evidence>
<dbReference type="AlphaFoldDB" id="A0A7X9FR91"/>
<dbReference type="GO" id="GO:0000155">
    <property type="term" value="F:phosphorelay sensor kinase activity"/>
    <property type="evidence" value="ECO:0007669"/>
    <property type="project" value="InterPro"/>
</dbReference>